<dbReference type="Pfam" id="PF12704">
    <property type="entry name" value="MacB_PCD"/>
    <property type="match status" value="1"/>
</dbReference>
<name>A0A0R2LS47_9LACO</name>
<dbReference type="PATRIC" id="fig|449659.4.peg.236"/>
<evidence type="ECO:0000313" key="4">
    <source>
        <dbReference type="Proteomes" id="UP000051886"/>
    </source>
</evidence>
<feature type="domain" description="MacB-like periplasmic core" evidence="2">
    <location>
        <begin position="40"/>
        <end position="172"/>
    </location>
</feature>
<accession>A0A0R2LS47</accession>
<gene>
    <name evidence="3" type="ORF">IV66_GL000238</name>
</gene>
<dbReference type="OrthoDB" id="2329651at2"/>
<feature type="transmembrane region" description="Helical" evidence="1">
    <location>
        <begin position="266"/>
        <end position="290"/>
    </location>
</feature>
<proteinExistence type="predicted"/>
<evidence type="ECO:0000256" key="1">
    <source>
        <dbReference type="SAM" id="Phobius"/>
    </source>
</evidence>
<dbReference type="InterPro" id="IPR025857">
    <property type="entry name" value="MacB_PCD"/>
</dbReference>
<feature type="transmembrane region" description="Helical" evidence="1">
    <location>
        <begin position="296"/>
        <end position="315"/>
    </location>
</feature>
<feature type="transmembrane region" description="Helical" evidence="1">
    <location>
        <begin position="220"/>
        <end position="240"/>
    </location>
</feature>
<keyword evidence="4" id="KW-1185">Reference proteome</keyword>
<reference evidence="3 4" key="1">
    <citation type="journal article" date="2015" name="Genome Announc.">
        <title>Expanding the biotechnology potential of lactobacilli through comparative genomics of 213 strains and associated genera.</title>
        <authorList>
            <person name="Sun Z."/>
            <person name="Harris H.M."/>
            <person name="McCann A."/>
            <person name="Guo C."/>
            <person name="Argimon S."/>
            <person name="Zhang W."/>
            <person name="Yang X."/>
            <person name="Jeffery I.B."/>
            <person name="Cooney J.C."/>
            <person name="Kagawa T.F."/>
            <person name="Liu W."/>
            <person name="Song Y."/>
            <person name="Salvetti E."/>
            <person name="Wrobel A."/>
            <person name="Rasinkangas P."/>
            <person name="Parkhill J."/>
            <person name="Rea M.C."/>
            <person name="O'Sullivan O."/>
            <person name="Ritari J."/>
            <person name="Douillard F.P."/>
            <person name="Paul Ross R."/>
            <person name="Yang R."/>
            <person name="Briner A.E."/>
            <person name="Felis G.E."/>
            <person name="de Vos W.M."/>
            <person name="Barrangou R."/>
            <person name="Klaenhammer T.R."/>
            <person name="Caufield P.W."/>
            <person name="Cui Y."/>
            <person name="Zhang H."/>
            <person name="O'Toole P.W."/>
        </authorList>
    </citation>
    <scope>NUCLEOTIDE SEQUENCE [LARGE SCALE GENOMIC DNA]</scope>
    <source>
        <strain evidence="3 4">NBRC 103219</strain>
    </source>
</reference>
<keyword evidence="1" id="KW-1133">Transmembrane helix</keyword>
<dbReference type="AlphaFoldDB" id="A0A0R2LS47"/>
<organism evidence="3 4">
    <name type="scientific">Ligilactobacillus pobuzihii</name>
    <dbReference type="NCBI Taxonomy" id="449659"/>
    <lineage>
        <taxon>Bacteria</taxon>
        <taxon>Bacillati</taxon>
        <taxon>Bacillota</taxon>
        <taxon>Bacilli</taxon>
        <taxon>Lactobacillales</taxon>
        <taxon>Lactobacillaceae</taxon>
        <taxon>Ligilactobacillus</taxon>
    </lineage>
</organism>
<keyword evidence="1" id="KW-0472">Membrane</keyword>
<dbReference type="STRING" id="449659.IV66_GL000238"/>
<dbReference type="Proteomes" id="UP000051886">
    <property type="component" value="Unassembled WGS sequence"/>
</dbReference>
<keyword evidence="1" id="KW-0812">Transmembrane</keyword>
<comment type="caution">
    <text evidence="3">The sequence shown here is derived from an EMBL/GenBank/DDBJ whole genome shotgun (WGS) entry which is preliminary data.</text>
</comment>
<sequence length="323" mass="37128">MFRNKTFLTILNACLAFFAVFIFFQVQQRDIVIRLNDHNLSRDTYQVELKQNLTVAQINQKLRDSSQMDDLQVHYQPKGPSKLTYFYGKGSYETTPMISGSFFSKNDFVSDLSVAVVGQNLKSKLYTPKDQAYLRLNGKYVPVIGVMGEKFDSNLDDQIFIAPSKEKMKQMRAEQYDILIDGSKELKESTVKSILPVKKIHKSHLQQFVMTNWEWMTAHWLELVGLLAIIVTLVVEIFLWRYTSQRFYAHAIKSGVRSDQLELNEWASYSLFNGLGFLAGAFIGGLTFSLQSYRPLVSYLAVSFILSSLLFIFVVKRGIKKIK</sequence>
<dbReference type="RefSeq" id="WP_017868217.1">
    <property type="nucleotide sequence ID" value="NZ_BJYB01000001.1"/>
</dbReference>
<evidence type="ECO:0000313" key="3">
    <source>
        <dbReference type="EMBL" id="KRO02811.1"/>
    </source>
</evidence>
<evidence type="ECO:0000259" key="2">
    <source>
        <dbReference type="Pfam" id="PF12704"/>
    </source>
</evidence>
<dbReference type="EMBL" id="JQCN01000001">
    <property type="protein sequence ID" value="KRO02811.1"/>
    <property type="molecule type" value="Genomic_DNA"/>
</dbReference>
<protein>
    <recommendedName>
        <fullName evidence="2">MacB-like periplasmic core domain-containing protein</fullName>
    </recommendedName>
</protein>